<dbReference type="KEGG" id="cfl:Cfla_0524"/>
<sequence>MPAHAPATPVARRERLRQQTVDEIKAHAFALVDAGGAQEVTIASVGKAMGLTPPALYRYFASREALVAALVVDAYADLGATVARAAQDAADQGAAERVRRMLGTYRDWALAHPRRYTLLFSDRTRDVPDSPDGVAAVNVGMLPLLVTLGEIAPGAPDDASPLGEGLRRWAEAIGGPADLSPATLRLAVLAWSRVHGLVSLEITGALDGMGLDAGTLVATEIEHLVEAANR</sequence>
<reference evidence="6 7" key="1">
    <citation type="journal article" date="2010" name="Stand. Genomic Sci.">
        <title>Complete genome sequence of Cellulomonas flavigena type strain (134).</title>
        <authorList>
            <person name="Abt B."/>
            <person name="Foster B."/>
            <person name="Lapidus A."/>
            <person name="Clum A."/>
            <person name="Sun H."/>
            <person name="Pukall R."/>
            <person name="Lucas S."/>
            <person name="Glavina Del Rio T."/>
            <person name="Nolan M."/>
            <person name="Tice H."/>
            <person name="Cheng J.F."/>
            <person name="Pitluck S."/>
            <person name="Liolios K."/>
            <person name="Ivanova N."/>
            <person name="Mavromatis K."/>
            <person name="Ovchinnikova G."/>
            <person name="Pati A."/>
            <person name="Goodwin L."/>
            <person name="Chen A."/>
            <person name="Palaniappan K."/>
            <person name="Land M."/>
            <person name="Hauser L."/>
            <person name="Chang Y.J."/>
            <person name="Jeffries C.D."/>
            <person name="Rohde M."/>
            <person name="Goker M."/>
            <person name="Woyke T."/>
            <person name="Bristow J."/>
            <person name="Eisen J.A."/>
            <person name="Markowitz V."/>
            <person name="Hugenholtz P."/>
            <person name="Kyrpides N.C."/>
            <person name="Klenk H.P."/>
        </authorList>
    </citation>
    <scope>NUCLEOTIDE SEQUENCE [LARGE SCALE GENOMIC DNA]</scope>
    <source>
        <strain evidence="7">ATCC 482 / DSM 20109 / BCRC 11376 / JCM 18109 / NBRC 3775 / NCIMB 8073 / NRS 134</strain>
    </source>
</reference>
<dbReference type="PANTHER" id="PTHR30055:SF234">
    <property type="entry name" value="HTH-TYPE TRANSCRIPTIONAL REGULATOR BETI"/>
    <property type="match status" value="1"/>
</dbReference>
<protein>
    <submittedName>
        <fullName evidence="6">Transcriptional regulator, TetR family</fullName>
    </submittedName>
</protein>
<dbReference type="EMBL" id="CP001964">
    <property type="protein sequence ID" value="ADG73438.1"/>
    <property type="molecule type" value="Genomic_DNA"/>
</dbReference>
<keyword evidence="3" id="KW-0804">Transcription</keyword>
<evidence type="ECO:0000313" key="6">
    <source>
        <dbReference type="EMBL" id="ADG73438.1"/>
    </source>
</evidence>
<dbReference type="SUPFAM" id="SSF48498">
    <property type="entry name" value="Tetracyclin repressor-like, C-terminal domain"/>
    <property type="match status" value="1"/>
</dbReference>
<dbReference type="HOGENOM" id="CLU_069356_9_0_11"/>
<dbReference type="RefSeq" id="WP_013115772.1">
    <property type="nucleotide sequence ID" value="NC_014151.1"/>
</dbReference>
<dbReference type="Proteomes" id="UP000000849">
    <property type="component" value="Chromosome"/>
</dbReference>
<keyword evidence="7" id="KW-1185">Reference proteome</keyword>
<dbReference type="PROSITE" id="PS50977">
    <property type="entry name" value="HTH_TETR_2"/>
    <property type="match status" value="1"/>
</dbReference>
<dbReference type="SUPFAM" id="SSF46689">
    <property type="entry name" value="Homeodomain-like"/>
    <property type="match status" value="1"/>
</dbReference>
<accession>D5UID9</accession>
<dbReference type="GO" id="GO:0003700">
    <property type="term" value="F:DNA-binding transcription factor activity"/>
    <property type="evidence" value="ECO:0007669"/>
    <property type="project" value="TreeGrafter"/>
</dbReference>
<dbReference type="Gene3D" id="1.10.357.10">
    <property type="entry name" value="Tetracycline Repressor, domain 2"/>
    <property type="match status" value="1"/>
</dbReference>
<feature type="domain" description="HTH tetR-type" evidence="5">
    <location>
        <begin position="18"/>
        <end position="78"/>
    </location>
</feature>
<evidence type="ECO:0000256" key="3">
    <source>
        <dbReference type="ARBA" id="ARBA00023163"/>
    </source>
</evidence>
<dbReference type="STRING" id="446466.Cfla_0524"/>
<dbReference type="Pfam" id="PF13305">
    <property type="entry name" value="TetR_C_33"/>
    <property type="match status" value="1"/>
</dbReference>
<keyword evidence="2 4" id="KW-0238">DNA-binding</keyword>
<evidence type="ECO:0000256" key="1">
    <source>
        <dbReference type="ARBA" id="ARBA00023015"/>
    </source>
</evidence>
<evidence type="ECO:0000313" key="7">
    <source>
        <dbReference type="Proteomes" id="UP000000849"/>
    </source>
</evidence>
<dbReference type="InterPro" id="IPR025996">
    <property type="entry name" value="MT1864/Rv1816-like_C"/>
</dbReference>
<evidence type="ECO:0000256" key="2">
    <source>
        <dbReference type="ARBA" id="ARBA00023125"/>
    </source>
</evidence>
<dbReference type="eggNOG" id="COG1309">
    <property type="taxonomic scope" value="Bacteria"/>
</dbReference>
<dbReference type="PANTHER" id="PTHR30055">
    <property type="entry name" value="HTH-TYPE TRANSCRIPTIONAL REGULATOR RUTR"/>
    <property type="match status" value="1"/>
</dbReference>
<evidence type="ECO:0000259" key="5">
    <source>
        <dbReference type="PROSITE" id="PS50977"/>
    </source>
</evidence>
<dbReference type="AlphaFoldDB" id="D5UID9"/>
<dbReference type="InterPro" id="IPR036271">
    <property type="entry name" value="Tet_transcr_reg_TetR-rel_C_sf"/>
</dbReference>
<dbReference type="Pfam" id="PF00440">
    <property type="entry name" value="TetR_N"/>
    <property type="match status" value="1"/>
</dbReference>
<dbReference type="InterPro" id="IPR001647">
    <property type="entry name" value="HTH_TetR"/>
</dbReference>
<dbReference type="OrthoDB" id="3210322at2"/>
<evidence type="ECO:0000256" key="4">
    <source>
        <dbReference type="PROSITE-ProRule" id="PRU00335"/>
    </source>
</evidence>
<name>D5UID9_CELFN</name>
<dbReference type="InterPro" id="IPR050109">
    <property type="entry name" value="HTH-type_TetR-like_transc_reg"/>
</dbReference>
<organism evidence="6 7">
    <name type="scientific">Cellulomonas flavigena (strain ATCC 482 / DSM 20109 / BCRC 11376 / JCM 18109 / NBRC 3775 / NCIMB 8073 / NRS 134)</name>
    <dbReference type="NCBI Taxonomy" id="446466"/>
    <lineage>
        <taxon>Bacteria</taxon>
        <taxon>Bacillati</taxon>
        <taxon>Actinomycetota</taxon>
        <taxon>Actinomycetes</taxon>
        <taxon>Micrococcales</taxon>
        <taxon>Cellulomonadaceae</taxon>
        <taxon>Cellulomonas</taxon>
    </lineage>
</organism>
<dbReference type="InterPro" id="IPR009057">
    <property type="entry name" value="Homeodomain-like_sf"/>
</dbReference>
<feature type="DNA-binding region" description="H-T-H motif" evidence="4">
    <location>
        <begin position="41"/>
        <end position="60"/>
    </location>
</feature>
<proteinExistence type="predicted"/>
<keyword evidence="1" id="KW-0805">Transcription regulation</keyword>
<gene>
    <name evidence="6" type="ordered locus">Cfla_0524</name>
</gene>
<dbReference type="GO" id="GO:0000976">
    <property type="term" value="F:transcription cis-regulatory region binding"/>
    <property type="evidence" value="ECO:0007669"/>
    <property type="project" value="TreeGrafter"/>
</dbReference>